<dbReference type="Gene3D" id="1.10.10.60">
    <property type="entry name" value="Homeodomain-like"/>
    <property type="match status" value="4"/>
</dbReference>
<feature type="region of interest" description="Disordered" evidence="5">
    <location>
        <begin position="576"/>
        <end position="661"/>
    </location>
</feature>
<feature type="compositionally biased region" description="Basic and acidic residues" evidence="5">
    <location>
        <begin position="885"/>
        <end position="913"/>
    </location>
</feature>
<dbReference type="PANTHER" id="PTHR46621:SF1">
    <property type="entry name" value="SNRNA-ACTIVATING PROTEIN COMPLEX SUBUNIT 4"/>
    <property type="match status" value="1"/>
</dbReference>
<dbReference type="Pfam" id="PF13921">
    <property type="entry name" value="Myb_DNA-bind_6"/>
    <property type="match status" value="2"/>
</dbReference>
<dbReference type="GO" id="GO:0000978">
    <property type="term" value="F:RNA polymerase II cis-regulatory region sequence-specific DNA binding"/>
    <property type="evidence" value="ECO:0007669"/>
    <property type="project" value="TreeGrafter"/>
</dbReference>
<dbReference type="CDD" id="cd00167">
    <property type="entry name" value="SANT"/>
    <property type="match status" value="4"/>
</dbReference>
<sequence length="982" mass="108943">MESVDADVLKGLLIQCISAQETVRRQIDNVNYRLRINAAQTLAICEKPGAIPKNSSIFAQNPIEDDQGNSAPVSDEQLVFEEVISRIPFHHEPIVWSAEDRVQLKHGVAHQNRVLLTREALAASSKLPAGSERAAITKQRLDEIRTISVEQLLCNTDNIDWEAVALSHVPSHSPTDCKIQWMCNDDPRIENNPEWDPLEDQALQSLHDQFYHGYQWVQTASDLGTRRTAMQCFQRYRYLQAKRECDEFWTEEEDKILLDKMDLYGDWWQQVALFLPGRSPTQCGSRFLSTLEKSIRSGKWDAQEDSKLQLAVEAYGTKWARVAHHVEGRTGQKCRERYYTAHEAAASTKRGMAFSVEEDELLVQTVHDFGEGNWSKIAAHLGSRSDSQYRRRYARIIAKRDRELGAKAVSNRESNPCIVAPPVANPPGDVIIASELTLCEVNPNVLPEPRLALIADSNSDALRDSNLAVAFAVRKPGRPRKTPRVSRNRIDIATVDGESDIQPENMVQSHGSTTDIPAMANAVPATAVEPKRRGRRKQKPTEPGEVSVVEGPHVGSAVGSEEVPLSQSLGHVQVVDVVPDQSKRRGRPPKSTSSKNRRKKSGNSGSISGHVVADLRVDNSDHKETGPKQVNGPDQRDVDHEAVTNDDRAKDHAVNQAENDSTMQLYCEDAPQERNSVADKVDDEEVVNVPVEGVPILQEDVGNEKTESALNTHVHSHENSVFGNNQNKHAGVEITLANTGPEISNDSRDCHSAANVFDGDEPESQSNVQFAGGSDKLENDDSGAGELNLMSAARRRVRPRKLHPSSPLSAPNEDRAQPKPVQKPLAAPKKRGRPRKTVFISENSPAISDKRVERSRLSPSRQQGEIDVHHAQPISKRGRGRPPKKKEVDIVRDDHETTVDEGFRVVDSPRSEELNEDNPSVVTEKRSRISNVGKGGAPSKRIRSSTDSNEPRRGCSGKETTIFTNDAVEDRQSTPISPHFQS</sequence>
<dbReference type="EMBL" id="HACM01004155">
    <property type="protein sequence ID" value="CRZ04597.1"/>
    <property type="molecule type" value="Transcribed_RNA"/>
</dbReference>
<dbReference type="InterPro" id="IPR051575">
    <property type="entry name" value="Myb-like_DNA-bd"/>
</dbReference>
<accession>A0A0H5QSE7</accession>
<dbReference type="SUPFAM" id="SSF46689">
    <property type="entry name" value="Homeodomain-like"/>
    <property type="match status" value="4"/>
</dbReference>
<dbReference type="InterPro" id="IPR001005">
    <property type="entry name" value="SANT/Myb"/>
</dbReference>
<dbReference type="InterPro" id="IPR017930">
    <property type="entry name" value="Myb_dom"/>
</dbReference>
<evidence type="ECO:0000256" key="2">
    <source>
        <dbReference type="ARBA" id="ARBA00023125"/>
    </source>
</evidence>
<feature type="region of interest" description="Disordered" evidence="5">
    <location>
        <begin position="673"/>
        <end position="707"/>
    </location>
</feature>
<protein>
    <submittedName>
        <fullName evidence="8">Uncharacterized protein</fullName>
    </submittedName>
</protein>
<dbReference type="SMART" id="SM00384">
    <property type="entry name" value="AT_hook"/>
    <property type="match status" value="5"/>
</dbReference>
<feature type="compositionally biased region" description="Polar residues" evidence="5">
    <location>
        <begin position="505"/>
        <end position="515"/>
    </location>
</feature>
<feature type="compositionally biased region" description="Polar residues" evidence="5">
    <location>
        <begin position="973"/>
        <end position="982"/>
    </location>
</feature>
<dbReference type="Pfam" id="PF00249">
    <property type="entry name" value="Myb_DNA-binding"/>
    <property type="match status" value="1"/>
</dbReference>
<keyword evidence="2" id="KW-0238">DNA-binding</keyword>
<evidence type="ECO:0000256" key="1">
    <source>
        <dbReference type="ARBA" id="ARBA00023015"/>
    </source>
</evidence>
<dbReference type="PROSITE" id="PS50090">
    <property type="entry name" value="MYB_LIKE"/>
    <property type="match status" value="4"/>
</dbReference>
<evidence type="ECO:0000259" key="6">
    <source>
        <dbReference type="PROSITE" id="PS50090"/>
    </source>
</evidence>
<dbReference type="AlphaFoldDB" id="A0A0H5QSE7"/>
<feature type="compositionally biased region" description="Basic and acidic residues" evidence="5">
    <location>
        <begin position="634"/>
        <end position="653"/>
    </location>
</feature>
<reference evidence="8" key="1">
    <citation type="submission" date="2015-04" db="EMBL/GenBank/DDBJ databases">
        <title>The genome sequence of the plant pathogenic Rhizarian Plasmodiophora brassicae reveals insights in its biotrophic life cycle and the origin of chitin synthesis.</title>
        <authorList>
            <person name="Schwelm A."/>
            <person name="Fogelqvist J."/>
            <person name="Knaust A."/>
            <person name="Julke S."/>
            <person name="Lilja T."/>
            <person name="Dhandapani V."/>
            <person name="Bonilla-Rosso G."/>
            <person name="Karlsson M."/>
            <person name="Shevchenko A."/>
            <person name="Choi S.R."/>
            <person name="Kim H.G."/>
            <person name="Park J.Y."/>
            <person name="Lim Y.P."/>
            <person name="Ludwig-Muller J."/>
            <person name="Dixelius C."/>
        </authorList>
    </citation>
    <scope>NUCLEOTIDE SEQUENCE</scope>
    <source>
        <tissue evidence="8">Potato root galls</tissue>
    </source>
</reference>
<dbReference type="InterPro" id="IPR009057">
    <property type="entry name" value="Homeodomain-like_sf"/>
</dbReference>
<evidence type="ECO:0000256" key="4">
    <source>
        <dbReference type="ARBA" id="ARBA00023242"/>
    </source>
</evidence>
<name>A0A0H5QSE7_9EUKA</name>
<evidence type="ECO:0000259" key="7">
    <source>
        <dbReference type="PROSITE" id="PS51294"/>
    </source>
</evidence>
<organism evidence="8">
    <name type="scientific">Spongospora subterranea</name>
    <dbReference type="NCBI Taxonomy" id="70186"/>
    <lineage>
        <taxon>Eukaryota</taxon>
        <taxon>Sar</taxon>
        <taxon>Rhizaria</taxon>
        <taxon>Endomyxa</taxon>
        <taxon>Phytomyxea</taxon>
        <taxon>Plasmodiophorida</taxon>
        <taxon>Plasmodiophoridae</taxon>
        <taxon>Spongospora</taxon>
    </lineage>
</organism>
<feature type="region of interest" description="Disordered" evidence="5">
    <location>
        <begin position="739"/>
        <end position="982"/>
    </location>
</feature>
<dbReference type="GO" id="GO:0019185">
    <property type="term" value="C:snRNA-activating protein complex"/>
    <property type="evidence" value="ECO:0007669"/>
    <property type="project" value="TreeGrafter"/>
</dbReference>
<feature type="domain" description="Myb-like" evidence="6">
    <location>
        <begin position="249"/>
        <end position="291"/>
    </location>
</feature>
<feature type="compositionally biased region" description="Basic and acidic residues" evidence="5">
    <location>
        <begin position="613"/>
        <end position="626"/>
    </location>
</feature>
<dbReference type="PRINTS" id="PR00929">
    <property type="entry name" value="ATHOOK"/>
</dbReference>
<proteinExistence type="predicted"/>
<keyword evidence="3" id="KW-0804">Transcription</keyword>
<evidence type="ECO:0000256" key="3">
    <source>
        <dbReference type="ARBA" id="ARBA00023163"/>
    </source>
</evidence>
<feature type="domain" description="Myb-like" evidence="6">
    <location>
        <begin position="346"/>
        <end position="397"/>
    </location>
</feature>
<keyword evidence="1" id="KW-0805">Transcription regulation</keyword>
<dbReference type="GO" id="GO:0042795">
    <property type="term" value="P:snRNA transcription by RNA polymerase II"/>
    <property type="evidence" value="ECO:0007669"/>
    <property type="project" value="TreeGrafter"/>
</dbReference>
<feature type="domain" description="Myb-like" evidence="6">
    <location>
        <begin position="292"/>
        <end position="342"/>
    </location>
</feature>
<keyword evidence="4" id="KW-0539">Nucleus</keyword>
<dbReference type="PROSITE" id="PS51294">
    <property type="entry name" value="HTH_MYB"/>
    <property type="match status" value="3"/>
</dbReference>
<feature type="domain" description="HTH myb-type" evidence="7">
    <location>
        <begin position="292"/>
        <end position="340"/>
    </location>
</feature>
<dbReference type="GO" id="GO:0001006">
    <property type="term" value="F:RNA polymerase III type 3 promoter sequence-specific DNA binding"/>
    <property type="evidence" value="ECO:0007669"/>
    <property type="project" value="TreeGrafter"/>
</dbReference>
<evidence type="ECO:0000256" key="5">
    <source>
        <dbReference type="SAM" id="MobiDB-lite"/>
    </source>
</evidence>
<dbReference type="InterPro" id="IPR017956">
    <property type="entry name" value="AT_hook_DNA-bd_motif"/>
</dbReference>
<dbReference type="GO" id="GO:0042796">
    <property type="term" value="P:snRNA transcription by RNA polymerase III"/>
    <property type="evidence" value="ECO:0007669"/>
    <property type="project" value="TreeGrafter"/>
</dbReference>
<dbReference type="SMART" id="SM00717">
    <property type="entry name" value="SANT"/>
    <property type="match status" value="5"/>
</dbReference>
<feature type="region of interest" description="Disordered" evidence="5">
    <location>
        <begin position="497"/>
        <end position="558"/>
    </location>
</feature>
<feature type="domain" description="Myb-like" evidence="6">
    <location>
        <begin position="195"/>
        <end position="240"/>
    </location>
</feature>
<feature type="compositionally biased region" description="Basic residues" evidence="5">
    <location>
        <begin position="793"/>
        <end position="803"/>
    </location>
</feature>
<feature type="domain" description="HTH myb-type" evidence="7">
    <location>
        <begin position="249"/>
        <end position="291"/>
    </location>
</feature>
<dbReference type="PANTHER" id="PTHR46621">
    <property type="entry name" value="SNRNA-ACTIVATING PROTEIN COMPLEX SUBUNIT 4"/>
    <property type="match status" value="1"/>
</dbReference>
<evidence type="ECO:0000313" key="8">
    <source>
        <dbReference type="EMBL" id="CRZ04597.1"/>
    </source>
</evidence>
<feature type="domain" description="HTH myb-type" evidence="7">
    <location>
        <begin position="346"/>
        <end position="401"/>
    </location>
</feature>